<dbReference type="PROSITE" id="PS50006">
    <property type="entry name" value="FHA_DOMAIN"/>
    <property type="match status" value="1"/>
</dbReference>
<dbReference type="GeneID" id="42002187"/>
<feature type="region of interest" description="Disordered" evidence="7">
    <location>
        <begin position="592"/>
        <end position="644"/>
    </location>
</feature>
<feature type="compositionally biased region" description="Pro residues" evidence="7">
    <location>
        <begin position="617"/>
        <end position="635"/>
    </location>
</feature>
<protein>
    <recommendedName>
        <fullName evidence="12">Fork-head domain-containing protein</fullName>
    </recommendedName>
</protein>
<evidence type="ECO:0008006" key="12">
    <source>
        <dbReference type="Google" id="ProtNLM"/>
    </source>
</evidence>
<dbReference type="InterPro" id="IPR008984">
    <property type="entry name" value="SMAD_FHA_dom_sf"/>
</dbReference>
<proteinExistence type="predicted"/>
<dbReference type="PANTHER" id="PTHR45881">
    <property type="entry name" value="CHECKPOINT SUPPRESSOR 1-LIKE, ISOFORM A-RELATED"/>
    <property type="match status" value="1"/>
</dbReference>
<evidence type="ECO:0000313" key="11">
    <source>
        <dbReference type="Proteomes" id="UP000319731"/>
    </source>
</evidence>
<dbReference type="EMBL" id="QEAO01000003">
    <property type="protein sequence ID" value="TPX37114.1"/>
    <property type="molecule type" value="Genomic_DNA"/>
</dbReference>
<dbReference type="GO" id="GO:0000981">
    <property type="term" value="F:DNA-binding transcription factor activity, RNA polymerase II-specific"/>
    <property type="evidence" value="ECO:0007669"/>
    <property type="project" value="TreeGrafter"/>
</dbReference>
<evidence type="ECO:0000256" key="2">
    <source>
        <dbReference type="ARBA" id="ARBA00023015"/>
    </source>
</evidence>
<evidence type="ECO:0000256" key="1">
    <source>
        <dbReference type="ARBA" id="ARBA00004123"/>
    </source>
</evidence>
<dbReference type="Pfam" id="PF00250">
    <property type="entry name" value="Forkhead"/>
    <property type="match status" value="1"/>
</dbReference>
<keyword evidence="11" id="KW-1185">Reference proteome</keyword>
<keyword evidence="5 6" id="KW-0539">Nucleus</keyword>
<dbReference type="Proteomes" id="UP000319731">
    <property type="component" value="Unassembled WGS sequence"/>
</dbReference>
<feature type="compositionally biased region" description="Acidic residues" evidence="7">
    <location>
        <begin position="292"/>
        <end position="330"/>
    </location>
</feature>
<dbReference type="OrthoDB" id="5954824at2759"/>
<feature type="DNA-binding region" description="Fork-head" evidence="6">
    <location>
        <begin position="381"/>
        <end position="478"/>
    </location>
</feature>
<feature type="compositionally biased region" description="Basic residues" evidence="7">
    <location>
        <begin position="364"/>
        <end position="377"/>
    </location>
</feature>
<dbReference type="PROSITE" id="PS50039">
    <property type="entry name" value="FORK_HEAD_3"/>
    <property type="match status" value="1"/>
</dbReference>
<dbReference type="InterPro" id="IPR030456">
    <property type="entry name" value="TF_fork_head_CS_2"/>
</dbReference>
<dbReference type="InterPro" id="IPR001766">
    <property type="entry name" value="Fork_head_dom"/>
</dbReference>
<evidence type="ECO:0000256" key="5">
    <source>
        <dbReference type="ARBA" id="ARBA00023242"/>
    </source>
</evidence>
<dbReference type="InterPro" id="IPR000253">
    <property type="entry name" value="FHA_dom"/>
</dbReference>
<organism evidence="10 11">
    <name type="scientific">Synchytrium microbalum</name>
    <dbReference type="NCBI Taxonomy" id="1806994"/>
    <lineage>
        <taxon>Eukaryota</taxon>
        <taxon>Fungi</taxon>
        <taxon>Fungi incertae sedis</taxon>
        <taxon>Chytridiomycota</taxon>
        <taxon>Chytridiomycota incertae sedis</taxon>
        <taxon>Chytridiomycetes</taxon>
        <taxon>Synchytriales</taxon>
        <taxon>Synchytriaceae</taxon>
        <taxon>Synchytrium</taxon>
    </lineage>
</organism>
<feature type="compositionally biased region" description="Basic residues" evidence="7">
    <location>
        <begin position="491"/>
        <end position="505"/>
    </location>
</feature>
<reference evidence="10 11" key="1">
    <citation type="journal article" date="2019" name="Sci. Rep.">
        <title>Comparative genomics of chytrid fungi reveal insights into the obligate biotrophic and pathogenic lifestyle of Synchytrium endobioticum.</title>
        <authorList>
            <person name="van de Vossenberg B.T.L.H."/>
            <person name="Warris S."/>
            <person name="Nguyen H.D.T."/>
            <person name="van Gent-Pelzer M.P.E."/>
            <person name="Joly D.L."/>
            <person name="van de Geest H.C."/>
            <person name="Bonants P.J.M."/>
            <person name="Smith D.S."/>
            <person name="Levesque C.A."/>
            <person name="van der Lee T.A.J."/>
        </authorList>
    </citation>
    <scope>NUCLEOTIDE SEQUENCE [LARGE SCALE GENOMIC DNA]</scope>
    <source>
        <strain evidence="10 11">JEL517</strain>
    </source>
</reference>
<name>A0A507CGK5_9FUNG</name>
<dbReference type="CDD" id="cd22701">
    <property type="entry name" value="FHA_FKH1-like"/>
    <property type="match status" value="1"/>
</dbReference>
<feature type="domain" description="Fork-head" evidence="9">
    <location>
        <begin position="381"/>
        <end position="478"/>
    </location>
</feature>
<dbReference type="STRING" id="1806994.A0A507CGK5"/>
<dbReference type="GO" id="GO:0005634">
    <property type="term" value="C:nucleus"/>
    <property type="evidence" value="ECO:0007669"/>
    <property type="project" value="UniProtKB-SubCell"/>
</dbReference>
<dbReference type="PRINTS" id="PR00053">
    <property type="entry name" value="FORKHEAD"/>
</dbReference>
<keyword evidence="4" id="KW-0804">Transcription</keyword>
<feature type="region of interest" description="Disordered" evidence="7">
    <location>
        <begin position="479"/>
        <end position="550"/>
    </location>
</feature>
<accession>A0A507CGK5</accession>
<dbReference type="CDD" id="cd00059">
    <property type="entry name" value="FH_FOX"/>
    <property type="match status" value="1"/>
</dbReference>
<dbReference type="SMART" id="SM00339">
    <property type="entry name" value="FH"/>
    <property type="match status" value="1"/>
</dbReference>
<evidence type="ECO:0000259" key="8">
    <source>
        <dbReference type="PROSITE" id="PS50006"/>
    </source>
</evidence>
<dbReference type="InterPro" id="IPR036390">
    <property type="entry name" value="WH_DNA-bd_sf"/>
</dbReference>
<dbReference type="InterPro" id="IPR036388">
    <property type="entry name" value="WH-like_DNA-bd_sf"/>
</dbReference>
<evidence type="ECO:0000256" key="4">
    <source>
        <dbReference type="ARBA" id="ARBA00023163"/>
    </source>
</evidence>
<evidence type="ECO:0000256" key="7">
    <source>
        <dbReference type="SAM" id="MobiDB-lite"/>
    </source>
</evidence>
<dbReference type="GO" id="GO:0000978">
    <property type="term" value="F:RNA polymerase II cis-regulatory region sequence-specific DNA binding"/>
    <property type="evidence" value="ECO:0007669"/>
    <property type="project" value="TreeGrafter"/>
</dbReference>
<dbReference type="SUPFAM" id="SSF46785">
    <property type="entry name" value="Winged helix' DNA-binding domain"/>
    <property type="match status" value="1"/>
</dbReference>
<evidence type="ECO:0000256" key="3">
    <source>
        <dbReference type="ARBA" id="ARBA00023125"/>
    </source>
</evidence>
<feature type="compositionally biased region" description="Polar residues" evidence="7">
    <location>
        <begin position="537"/>
        <end position="550"/>
    </location>
</feature>
<feature type="region of interest" description="Disordered" evidence="7">
    <location>
        <begin position="292"/>
        <end position="378"/>
    </location>
</feature>
<sequence length="767" mass="83240">MLAHDEQDHDAARLLTHFSSTSHSSNDSPNKARTSNYHHHRLEAENESAPSSGQGYARIISDSFIYTVMSAQCTFGRKLANSTVDIPWSESKSISRHLGTIRYNFASEYWEIVCEGKGGIIVDGLVLGKPTENGRTHYTAILHHKSKIEVGAVPAIFELCTAQVELEVEEDDDAGVQDDETVAVAAGAPLEGRIRIDHDDESVLLHQHQQMPALEDDEEDHEMIQTSHMAQNPIHQIPLNHSIMLPHVRSHQHHDPFVESYEHSVSPAATYGGLAGFHPPPAPLAHLAMSIDPEEHDGGDEQQEDEEVEYNEDDEGGEGEEGGGYDDDGDQNSQEDGSADVEFDPDGGGQRGGMVGATRGSKNGSKRVKKGTQKRIKLPGQPNLSYASLIAQALKSHPLGKMTVKEIYDFIMNAYPCFEKGSGGWQNSVRHNLSLNKAFKRVSRADGRKGAWWMVSPGTDHLFNGFVYIGGAVSRAQSAAHKKATSESQPRRRRSRATSRKRKNSVKGGESHASGSEEVATQHGEDDDEEGDHHQDNTLPSNLDGSGPSNTKIDLFPMLLEDGSVDGHGSTNLVIPAFRGGASITPFREAALNNTNSSSNNRGDKHNNSNNSKNMNAPPPLPPQQQSLPPSPLPQPQQTLPPILPPQSFVYPVLPTLPGPGELYHGFYSLNPPPFQSMTPTPASLNVTLPPPMDTEHPMTLPPIQLSPRGVGGQNVTNAAPTTAASTATIHMPHYRYHNEGGAVGEDLMSMPVVPSMTSAFAINPYN</sequence>
<comment type="caution">
    <text evidence="10">The sequence shown here is derived from an EMBL/GenBank/DDBJ whole genome shotgun (WGS) entry which is preliminary data.</text>
</comment>
<dbReference type="PROSITE" id="PS00658">
    <property type="entry name" value="FORK_HEAD_2"/>
    <property type="match status" value="1"/>
</dbReference>
<dbReference type="PANTHER" id="PTHR45881:SF1">
    <property type="entry name" value="FORK HEAD PROTEIN HOMOLOG 2"/>
    <property type="match status" value="1"/>
</dbReference>
<dbReference type="RefSeq" id="XP_031027184.1">
    <property type="nucleotide sequence ID" value="XM_031166890.1"/>
</dbReference>
<keyword evidence="3 6" id="KW-0238">DNA-binding</keyword>
<evidence type="ECO:0000313" key="10">
    <source>
        <dbReference type="EMBL" id="TPX37114.1"/>
    </source>
</evidence>
<keyword evidence="2" id="KW-0805">Transcription regulation</keyword>
<evidence type="ECO:0000259" key="9">
    <source>
        <dbReference type="PROSITE" id="PS50039"/>
    </source>
</evidence>
<gene>
    <name evidence="10" type="ORF">SmJEL517_g00962</name>
</gene>
<comment type="subcellular location">
    <subcellularLocation>
        <location evidence="1 6">Nucleus</location>
    </subcellularLocation>
</comment>
<feature type="compositionally biased region" description="Gly residues" evidence="7">
    <location>
        <begin position="346"/>
        <end position="355"/>
    </location>
</feature>
<dbReference type="SUPFAM" id="SSF49879">
    <property type="entry name" value="SMAD/FHA domain"/>
    <property type="match status" value="1"/>
</dbReference>
<feature type="domain" description="FHA" evidence="8">
    <location>
        <begin position="73"/>
        <end position="127"/>
    </location>
</feature>
<dbReference type="Gene3D" id="1.10.10.10">
    <property type="entry name" value="Winged helix-like DNA-binding domain superfamily/Winged helix DNA-binding domain"/>
    <property type="match status" value="1"/>
</dbReference>
<evidence type="ECO:0000256" key="6">
    <source>
        <dbReference type="PROSITE-ProRule" id="PRU00089"/>
    </source>
</evidence>
<dbReference type="AlphaFoldDB" id="A0A507CGK5"/>